<proteinExistence type="predicted"/>
<name>A0A833SFL7_PHYIN</name>
<dbReference type="AlphaFoldDB" id="A0A833SFL7"/>
<protein>
    <submittedName>
        <fullName evidence="2">Uncharacterized protein</fullName>
    </submittedName>
</protein>
<dbReference type="Proteomes" id="UP000602510">
    <property type="component" value="Unassembled WGS sequence"/>
</dbReference>
<sequence length="276" mass="31404">MESNATTNGDTVQDIFGDEEIQVVLTIKLGEPLNDVRAVHKQPHSLSLRSAEGHAVLLAKVNAILSAQEVISWPEKDMYLKPGTNMKQREFVKLSAESFDTQVVQAWRNSQRRKVALTDFRLLVFVYAVKIQNSIRRSTTARINEASIRIREHLAATSQPPLEQNSLALRYFATQHAREPDGTQPTVPEHATYRQLSAVDEARREMAHEQQAERRRLDRRFRTVKIMINDSEVNIAVSLDDLRGILGLPNCDLRRPHNADTPMNIPANNMEDEDHQ</sequence>
<gene>
    <name evidence="2" type="ORF">GN244_ATG15384</name>
</gene>
<dbReference type="EMBL" id="WSZM01000467">
    <property type="protein sequence ID" value="KAF4032738.1"/>
    <property type="molecule type" value="Genomic_DNA"/>
</dbReference>
<organism evidence="2 3">
    <name type="scientific">Phytophthora infestans</name>
    <name type="common">Potato late blight agent</name>
    <name type="synonym">Botrytis infestans</name>
    <dbReference type="NCBI Taxonomy" id="4787"/>
    <lineage>
        <taxon>Eukaryota</taxon>
        <taxon>Sar</taxon>
        <taxon>Stramenopiles</taxon>
        <taxon>Oomycota</taxon>
        <taxon>Peronosporomycetes</taxon>
        <taxon>Peronosporales</taxon>
        <taxon>Peronosporaceae</taxon>
        <taxon>Phytophthora</taxon>
    </lineage>
</organism>
<feature type="region of interest" description="Disordered" evidence="1">
    <location>
        <begin position="257"/>
        <end position="276"/>
    </location>
</feature>
<reference evidence="2" key="1">
    <citation type="submission" date="2020-04" db="EMBL/GenBank/DDBJ databases">
        <title>Hybrid Assembly of Korean Phytophthora infestans isolates.</title>
        <authorList>
            <person name="Prokchorchik M."/>
            <person name="Lee Y."/>
            <person name="Seo J."/>
            <person name="Cho J.-H."/>
            <person name="Park Y.-E."/>
            <person name="Jang D.-C."/>
            <person name="Im J.-S."/>
            <person name="Choi J.-G."/>
            <person name="Park H.-J."/>
            <person name="Lee G.-B."/>
            <person name="Lee Y.-G."/>
            <person name="Hong S.-Y."/>
            <person name="Cho K."/>
            <person name="Sohn K.H."/>
        </authorList>
    </citation>
    <scope>NUCLEOTIDE SEQUENCE</scope>
    <source>
        <strain evidence="2">KR_1_A1</strain>
    </source>
</reference>
<evidence type="ECO:0000313" key="2">
    <source>
        <dbReference type="EMBL" id="KAF4032738.1"/>
    </source>
</evidence>
<evidence type="ECO:0000313" key="3">
    <source>
        <dbReference type="Proteomes" id="UP000602510"/>
    </source>
</evidence>
<evidence type="ECO:0000256" key="1">
    <source>
        <dbReference type="SAM" id="MobiDB-lite"/>
    </source>
</evidence>
<comment type="caution">
    <text evidence="2">The sequence shown here is derived from an EMBL/GenBank/DDBJ whole genome shotgun (WGS) entry which is preliminary data.</text>
</comment>
<keyword evidence="3" id="KW-1185">Reference proteome</keyword>
<accession>A0A833SFL7</accession>